<name>A0A0H5R7W6_9EUKA</name>
<dbReference type="InterPro" id="IPR019734">
    <property type="entry name" value="TPR_rpt"/>
</dbReference>
<reference evidence="2" key="1">
    <citation type="submission" date="2015-04" db="EMBL/GenBank/DDBJ databases">
        <title>The genome sequence of the plant pathogenic Rhizarian Plasmodiophora brassicae reveals insights in its biotrophic life cycle and the origin of chitin synthesis.</title>
        <authorList>
            <person name="Schwelm A."/>
            <person name="Fogelqvist J."/>
            <person name="Knaust A."/>
            <person name="Julke S."/>
            <person name="Lilja T."/>
            <person name="Dhandapani V."/>
            <person name="Bonilla-Rosso G."/>
            <person name="Karlsson M."/>
            <person name="Shevchenko A."/>
            <person name="Choi S.R."/>
            <person name="Kim H.G."/>
            <person name="Park J.Y."/>
            <person name="Lim Y.P."/>
            <person name="Ludwig-Muller J."/>
            <person name="Dixelius C."/>
        </authorList>
    </citation>
    <scope>NUCLEOTIDE SEQUENCE</scope>
    <source>
        <tissue evidence="2">Potato root galls</tissue>
    </source>
</reference>
<sequence length="464" mass="52372">NHFDMSQISGSRRLSHSPIWDIPYPLHRHSADLSSSCAHIVSAFVVSNSSSNAPAVVILNCGSGEFGFLILNCLIKSHNPDSKFTLIFSDPFRHNIIECQRYYNLRQFQPSFDVDFAVFDAELDTVLNLESARILHNIPVIVVAESLFLDRLRSDIFIVRDGELLEGVTQLQSCRLWEPDLCDRSLRQRLHLGVEYVAIPDSKKPLYTGSYEPLKKLVDQFHVDNEPFFIPVGAYTAINNLIYLSQRKLFMICIDDCPPIAQLSRDTIRSSFLPLIDSLNGTLLTTSSSCNTSIAYFDCQPEQAISSYNTIKSNGQFPDVSKFDQCDVLNALWILTHSDFDPKVFLSVAGHLSNVAGLPALVQEQLHAAMRNVFDRRGPRDHTSCLLASRVLMSLKLFKNSSIILKKIIIEWPNNAADSLYNLALCYERLGSVEQAVKTIDKLLECYPHNANARELRLELSMRQ</sequence>
<accession>A0A0H5R7W6</accession>
<dbReference type="EMBL" id="HACM01009828">
    <property type="protein sequence ID" value="CRZ10270.1"/>
    <property type="molecule type" value="Transcribed_RNA"/>
</dbReference>
<evidence type="ECO:0000313" key="2">
    <source>
        <dbReference type="EMBL" id="CRZ10270.1"/>
    </source>
</evidence>
<feature type="non-terminal residue" evidence="2">
    <location>
        <position position="1"/>
    </location>
</feature>
<dbReference type="AlphaFoldDB" id="A0A0H5R7W6"/>
<dbReference type="SMART" id="SM00028">
    <property type="entry name" value="TPR"/>
    <property type="match status" value="1"/>
</dbReference>
<evidence type="ECO:0000256" key="1">
    <source>
        <dbReference type="PROSITE-ProRule" id="PRU00339"/>
    </source>
</evidence>
<organism evidence="2">
    <name type="scientific">Spongospora subterranea</name>
    <dbReference type="NCBI Taxonomy" id="70186"/>
    <lineage>
        <taxon>Eukaryota</taxon>
        <taxon>Sar</taxon>
        <taxon>Rhizaria</taxon>
        <taxon>Endomyxa</taxon>
        <taxon>Phytomyxea</taxon>
        <taxon>Plasmodiophorida</taxon>
        <taxon>Plasmodiophoridae</taxon>
        <taxon>Spongospora</taxon>
    </lineage>
</organism>
<feature type="repeat" description="TPR" evidence="1">
    <location>
        <begin position="417"/>
        <end position="450"/>
    </location>
</feature>
<protein>
    <submittedName>
        <fullName evidence="2">Uncharacterized protein</fullName>
    </submittedName>
</protein>
<proteinExistence type="predicted"/>
<dbReference type="InterPro" id="IPR011990">
    <property type="entry name" value="TPR-like_helical_dom_sf"/>
</dbReference>
<dbReference type="SUPFAM" id="SSF48452">
    <property type="entry name" value="TPR-like"/>
    <property type="match status" value="1"/>
</dbReference>
<dbReference type="Gene3D" id="1.25.40.10">
    <property type="entry name" value="Tetratricopeptide repeat domain"/>
    <property type="match status" value="1"/>
</dbReference>
<keyword evidence="1" id="KW-0802">TPR repeat</keyword>
<dbReference type="PROSITE" id="PS50005">
    <property type="entry name" value="TPR"/>
    <property type="match status" value="1"/>
</dbReference>